<dbReference type="EMBL" id="CH940667">
    <property type="protein sequence ID" value="EDW57172.1"/>
    <property type="molecule type" value="Genomic_DNA"/>
</dbReference>
<evidence type="ECO:0008006" key="5">
    <source>
        <dbReference type="Google" id="ProtNLM"/>
    </source>
</evidence>
<accession>B4MFK1</accession>
<feature type="signal peptide" evidence="2">
    <location>
        <begin position="1"/>
        <end position="33"/>
    </location>
</feature>
<dbReference type="InParanoid" id="B4MFK1"/>
<dbReference type="Proteomes" id="UP000008792">
    <property type="component" value="Unassembled WGS sequence"/>
</dbReference>
<evidence type="ECO:0000256" key="1">
    <source>
        <dbReference type="SAM" id="MobiDB-lite"/>
    </source>
</evidence>
<evidence type="ECO:0000256" key="2">
    <source>
        <dbReference type="SAM" id="SignalP"/>
    </source>
</evidence>
<reference evidence="3 4" key="1">
    <citation type="journal article" date="2007" name="Nature">
        <title>Evolution of genes and genomes on the Drosophila phylogeny.</title>
        <authorList>
            <consortium name="Drosophila 12 Genomes Consortium"/>
            <person name="Clark A.G."/>
            <person name="Eisen M.B."/>
            <person name="Smith D.R."/>
            <person name="Bergman C.M."/>
            <person name="Oliver B."/>
            <person name="Markow T.A."/>
            <person name="Kaufman T.C."/>
            <person name="Kellis M."/>
            <person name="Gelbart W."/>
            <person name="Iyer V.N."/>
            <person name="Pollard D.A."/>
            <person name="Sackton T.B."/>
            <person name="Larracuente A.M."/>
            <person name="Singh N.D."/>
            <person name="Abad J.P."/>
            <person name="Abt D.N."/>
            <person name="Adryan B."/>
            <person name="Aguade M."/>
            <person name="Akashi H."/>
            <person name="Anderson W.W."/>
            <person name="Aquadro C.F."/>
            <person name="Ardell D.H."/>
            <person name="Arguello R."/>
            <person name="Artieri C.G."/>
            <person name="Barbash D.A."/>
            <person name="Barker D."/>
            <person name="Barsanti P."/>
            <person name="Batterham P."/>
            <person name="Batzoglou S."/>
            <person name="Begun D."/>
            <person name="Bhutkar A."/>
            <person name="Blanco E."/>
            <person name="Bosak S.A."/>
            <person name="Bradley R.K."/>
            <person name="Brand A.D."/>
            <person name="Brent M.R."/>
            <person name="Brooks A.N."/>
            <person name="Brown R.H."/>
            <person name="Butlin R.K."/>
            <person name="Caggese C."/>
            <person name="Calvi B.R."/>
            <person name="Bernardo de Carvalho A."/>
            <person name="Caspi A."/>
            <person name="Castrezana S."/>
            <person name="Celniker S.E."/>
            <person name="Chang J.L."/>
            <person name="Chapple C."/>
            <person name="Chatterji S."/>
            <person name="Chinwalla A."/>
            <person name="Civetta A."/>
            <person name="Clifton S.W."/>
            <person name="Comeron J.M."/>
            <person name="Costello J.C."/>
            <person name="Coyne J.A."/>
            <person name="Daub J."/>
            <person name="David R.G."/>
            <person name="Delcher A.L."/>
            <person name="Delehaunty K."/>
            <person name="Do C.B."/>
            <person name="Ebling H."/>
            <person name="Edwards K."/>
            <person name="Eickbush T."/>
            <person name="Evans J.D."/>
            <person name="Filipski A."/>
            <person name="Findeiss S."/>
            <person name="Freyhult E."/>
            <person name="Fulton L."/>
            <person name="Fulton R."/>
            <person name="Garcia A.C."/>
            <person name="Gardiner A."/>
            <person name="Garfield D.A."/>
            <person name="Garvin B.E."/>
            <person name="Gibson G."/>
            <person name="Gilbert D."/>
            <person name="Gnerre S."/>
            <person name="Godfrey J."/>
            <person name="Good R."/>
            <person name="Gotea V."/>
            <person name="Gravely B."/>
            <person name="Greenberg A.J."/>
            <person name="Griffiths-Jones S."/>
            <person name="Gross S."/>
            <person name="Guigo R."/>
            <person name="Gustafson E.A."/>
            <person name="Haerty W."/>
            <person name="Hahn M.W."/>
            <person name="Halligan D.L."/>
            <person name="Halpern A.L."/>
            <person name="Halter G.M."/>
            <person name="Han M.V."/>
            <person name="Heger A."/>
            <person name="Hillier L."/>
            <person name="Hinrichs A.S."/>
            <person name="Holmes I."/>
            <person name="Hoskins R.A."/>
            <person name="Hubisz M.J."/>
            <person name="Hultmark D."/>
            <person name="Huntley M.A."/>
            <person name="Jaffe D.B."/>
            <person name="Jagadeeshan S."/>
            <person name="Jeck W.R."/>
            <person name="Johnson J."/>
            <person name="Jones C.D."/>
            <person name="Jordan W.C."/>
            <person name="Karpen G.H."/>
            <person name="Kataoka E."/>
            <person name="Keightley P.D."/>
            <person name="Kheradpour P."/>
            <person name="Kirkness E.F."/>
            <person name="Koerich L.B."/>
            <person name="Kristiansen K."/>
            <person name="Kudrna D."/>
            <person name="Kulathinal R.J."/>
            <person name="Kumar S."/>
            <person name="Kwok R."/>
            <person name="Lander E."/>
            <person name="Langley C.H."/>
            <person name="Lapoint R."/>
            <person name="Lazzaro B.P."/>
            <person name="Lee S.J."/>
            <person name="Levesque L."/>
            <person name="Li R."/>
            <person name="Lin C.F."/>
            <person name="Lin M.F."/>
            <person name="Lindblad-Toh K."/>
            <person name="Llopart A."/>
            <person name="Long M."/>
            <person name="Low L."/>
            <person name="Lozovsky E."/>
            <person name="Lu J."/>
            <person name="Luo M."/>
            <person name="Machado C.A."/>
            <person name="Makalowski W."/>
            <person name="Marzo M."/>
            <person name="Matsuda M."/>
            <person name="Matzkin L."/>
            <person name="McAllister B."/>
            <person name="McBride C.S."/>
            <person name="McKernan B."/>
            <person name="McKernan K."/>
            <person name="Mendez-Lago M."/>
            <person name="Minx P."/>
            <person name="Mollenhauer M.U."/>
            <person name="Montooth K."/>
            <person name="Mount S.M."/>
            <person name="Mu X."/>
            <person name="Myers E."/>
            <person name="Negre B."/>
            <person name="Newfeld S."/>
            <person name="Nielsen R."/>
            <person name="Noor M.A."/>
            <person name="O'Grady P."/>
            <person name="Pachter L."/>
            <person name="Papaceit M."/>
            <person name="Parisi M.J."/>
            <person name="Parisi M."/>
            <person name="Parts L."/>
            <person name="Pedersen J.S."/>
            <person name="Pesole G."/>
            <person name="Phillippy A.M."/>
            <person name="Ponting C.P."/>
            <person name="Pop M."/>
            <person name="Porcelli D."/>
            <person name="Powell J.R."/>
            <person name="Prohaska S."/>
            <person name="Pruitt K."/>
            <person name="Puig M."/>
            <person name="Quesneville H."/>
            <person name="Ram K.R."/>
            <person name="Rand D."/>
            <person name="Rasmussen M.D."/>
            <person name="Reed L.K."/>
            <person name="Reenan R."/>
            <person name="Reily A."/>
            <person name="Remington K.A."/>
            <person name="Rieger T.T."/>
            <person name="Ritchie M.G."/>
            <person name="Robin C."/>
            <person name="Rogers Y.H."/>
            <person name="Rohde C."/>
            <person name="Rozas J."/>
            <person name="Rubenfield M.J."/>
            <person name="Ruiz A."/>
            <person name="Russo S."/>
            <person name="Salzberg S.L."/>
            <person name="Sanchez-Gracia A."/>
            <person name="Saranga D.J."/>
            <person name="Sato H."/>
            <person name="Schaeffer S.W."/>
            <person name="Schatz M.C."/>
            <person name="Schlenke T."/>
            <person name="Schwartz R."/>
            <person name="Segarra C."/>
            <person name="Singh R.S."/>
            <person name="Sirot L."/>
            <person name="Sirota M."/>
            <person name="Sisneros N.B."/>
            <person name="Smith C.D."/>
            <person name="Smith T.F."/>
            <person name="Spieth J."/>
            <person name="Stage D.E."/>
            <person name="Stark A."/>
            <person name="Stephan W."/>
            <person name="Strausberg R.L."/>
            <person name="Strempel S."/>
            <person name="Sturgill D."/>
            <person name="Sutton G."/>
            <person name="Sutton G.G."/>
            <person name="Tao W."/>
            <person name="Teichmann S."/>
            <person name="Tobari Y.N."/>
            <person name="Tomimura Y."/>
            <person name="Tsolas J.M."/>
            <person name="Valente V.L."/>
            <person name="Venter E."/>
            <person name="Venter J.C."/>
            <person name="Vicario S."/>
            <person name="Vieira F.G."/>
            <person name="Vilella A.J."/>
            <person name="Villasante A."/>
            <person name="Walenz B."/>
            <person name="Wang J."/>
            <person name="Wasserman M."/>
            <person name="Watts T."/>
            <person name="Wilson D."/>
            <person name="Wilson R.K."/>
            <person name="Wing R.A."/>
            <person name="Wolfner M.F."/>
            <person name="Wong A."/>
            <person name="Wong G.K."/>
            <person name="Wu C.I."/>
            <person name="Wu G."/>
            <person name="Yamamoto D."/>
            <person name="Yang H.P."/>
            <person name="Yang S.P."/>
            <person name="Yorke J.A."/>
            <person name="Yoshida K."/>
            <person name="Zdobnov E."/>
            <person name="Zhang P."/>
            <person name="Zhang Y."/>
            <person name="Zimin A.V."/>
            <person name="Baldwin J."/>
            <person name="Abdouelleil A."/>
            <person name="Abdulkadir J."/>
            <person name="Abebe A."/>
            <person name="Abera B."/>
            <person name="Abreu J."/>
            <person name="Acer S.C."/>
            <person name="Aftuck L."/>
            <person name="Alexander A."/>
            <person name="An P."/>
            <person name="Anderson E."/>
            <person name="Anderson S."/>
            <person name="Arachi H."/>
            <person name="Azer M."/>
            <person name="Bachantsang P."/>
            <person name="Barry A."/>
            <person name="Bayul T."/>
            <person name="Berlin A."/>
            <person name="Bessette D."/>
            <person name="Bloom T."/>
            <person name="Blye J."/>
            <person name="Boguslavskiy L."/>
            <person name="Bonnet C."/>
            <person name="Boukhgalter B."/>
            <person name="Bourzgui I."/>
            <person name="Brown A."/>
            <person name="Cahill P."/>
            <person name="Channer S."/>
            <person name="Cheshatsang Y."/>
            <person name="Chuda L."/>
            <person name="Citroen M."/>
            <person name="Collymore A."/>
            <person name="Cooke P."/>
            <person name="Costello M."/>
            <person name="D'Aco K."/>
            <person name="Daza R."/>
            <person name="De Haan G."/>
            <person name="DeGray S."/>
            <person name="DeMaso C."/>
            <person name="Dhargay N."/>
            <person name="Dooley K."/>
            <person name="Dooley E."/>
            <person name="Doricent M."/>
            <person name="Dorje P."/>
            <person name="Dorjee K."/>
            <person name="Dupes A."/>
            <person name="Elong R."/>
            <person name="Falk J."/>
            <person name="Farina A."/>
            <person name="Faro S."/>
            <person name="Ferguson D."/>
            <person name="Fisher S."/>
            <person name="Foley C.D."/>
            <person name="Franke A."/>
            <person name="Friedrich D."/>
            <person name="Gadbois L."/>
            <person name="Gearin G."/>
            <person name="Gearin C.R."/>
            <person name="Giannoukos G."/>
            <person name="Goode T."/>
            <person name="Graham J."/>
            <person name="Grandbois E."/>
            <person name="Grewal S."/>
            <person name="Gyaltsen K."/>
            <person name="Hafez N."/>
            <person name="Hagos B."/>
            <person name="Hall J."/>
            <person name="Henson C."/>
            <person name="Hollinger A."/>
            <person name="Honan T."/>
            <person name="Huard M.D."/>
            <person name="Hughes L."/>
            <person name="Hurhula B."/>
            <person name="Husby M.E."/>
            <person name="Kamat A."/>
            <person name="Kanga B."/>
            <person name="Kashin S."/>
            <person name="Khazanovich D."/>
            <person name="Kisner P."/>
            <person name="Lance K."/>
            <person name="Lara M."/>
            <person name="Lee W."/>
            <person name="Lennon N."/>
            <person name="Letendre F."/>
            <person name="LeVine R."/>
            <person name="Lipovsky A."/>
            <person name="Liu X."/>
            <person name="Liu J."/>
            <person name="Liu S."/>
            <person name="Lokyitsang T."/>
            <person name="Lokyitsang Y."/>
            <person name="Lubonja R."/>
            <person name="Lui A."/>
            <person name="MacDonald P."/>
            <person name="Magnisalis V."/>
            <person name="Maru K."/>
            <person name="Matthews C."/>
            <person name="McCusker W."/>
            <person name="McDonough S."/>
            <person name="Mehta T."/>
            <person name="Meldrim J."/>
            <person name="Meneus L."/>
            <person name="Mihai O."/>
            <person name="Mihalev A."/>
            <person name="Mihova T."/>
            <person name="Mittelman R."/>
            <person name="Mlenga V."/>
            <person name="Montmayeur A."/>
            <person name="Mulrain L."/>
            <person name="Navidi A."/>
            <person name="Naylor J."/>
            <person name="Negash T."/>
            <person name="Nguyen T."/>
            <person name="Nguyen N."/>
            <person name="Nicol R."/>
            <person name="Norbu C."/>
            <person name="Norbu N."/>
            <person name="Novod N."/>
            <person name="O'Neill B."/>
            <person name="Osman S."/>
            <person name="Markiewicz E."/>
            <person name="Oyono O.L."/>
            <person name="Patti C."/>
            <person name="Phunkhang P."/>
            <person name="Pierre F."/>
            <person name="Priest M."/>
            <person name="Raghuraman S."/>
            <person name="Rege F."/>
            <person name="Reyes R."/>
            <person name="Rise C."/>
            <person name="Rogov P."/>
            <person name="Ross K."/>
            <person name="Ryan E."/>
            <person name="Settipalli S."/>
            <person name="Shea T."/>
            <person name="Sherpa N."/>
            <person name="Shi L."/>
            <person name="Shih D."/>
            <person name="Sparrow T."/>
            <person name="Spaulding J."/>
            <person name="Stalker J."/>
            <person name="Stange-Thomann N."/>
            <person name="Stavropoulos S."/>
            <person name="Stone C."/>
            <person name="Strader C."/>
            <person name="Tesfaye S."/>
            <person name="Thomson T."/>
            <person name="Thoulutsang Y."/>
            <person name="Thoulutsang D."/>
            <person name="Topham K."/>
            <person name="Topping I."/>
            <person name="Tsamla T."/>
            <person name="Vassiliev H."/>
            <person name="Vo A."/>
            <person name="Wangchuk T."/>
            <person name="Wangdi T."/>
            <person name="Weiand M."/>
            <person name="Wilkinson J."/>
            <person name="Wilson A."/>
            <person name="Yadav S."/>
            <person name="Young G."/>
            <person name="Yu Q."/>
            <person name="Zembek L."/>
            <person name="Zhong D."/>
            <person name="Zimmer A."/>
            <person name="Zwirko Z."/>
            <person name="Jaffe D.B."/>
            <person name="Alvarez P."/>
            <person name="Brockman W."/>
            <person name="Butler J."/>
            <person name="Chin C."/>
            <person name="Gnerre S."/>
            <person name="Grabherr M."/>
            <person name="Kleber M."/>
            <person name="Mauceli E."/>
            <person name="MacCallum I."/>
        </authorList>
    </citation>
    <scope>NUCLEOTIDE SEQUENCE [LARGE SCALE GENOMIC DNA]</scope>
    <source>
        <strain evidence="4">Tucson 15010-1051.87</strain>
    </source>
</reference>
<protein>
    <recommendedName>
        <fullName evidence="5">Secreted protein</fullName>
    </recommendedName>
</protein>
<gene>
    <name evidence="3" type="primary">Dvir\GJ15022</name>
    <name evidence="3" type="ORF">Dvir_GJ15022</name>
</gene>
<feature type="region of interest" description="Disordered" evidence="1">
    <location>
        <begin position="88"/>
        <end position="108"/>
    </location>
</feature>
<organism evidence="3 4">
    <name type="scientific">Drosophila virilis</name>
    <name type="common">Fruit fly</name>
    <dbReference type="NCBI Taxonomy" id="7244"/>
    <lineage>
        <taxon>Eukaryota</taxon>
        <taxon>Metazoa</taxon>
        <taxon>Ecdysozoa</taxon>
        <taxon>Arthropoda</taxon>
        <taxon>Hexapoda</taxon>
        <taxon>Insecta</taxon>
        <taxon>Pterygota</taxon>
        <taxon>Neoptera</taxon>
        <taxon>Endopterygota</taxon>
        <taxon>Diptera</taxon>
        <taxon>Brachycera</taxon>
        <taxon>Muscomorpha</taxon>
        <taxon>Ephydroidea</taxon>
        <taxon>Drosophilidae</taxon>
        <taxon>Drosophila</taxon>
    </lineage>
</organism>
<dbReference type="AlphaFoldDB" id="B4MFK1"/>
<feature type="compositionally biased region" description="Basic residues" evidence="1">
    <location>
        <begin position="97"/>
        <end position="108"/>
    </location>
</feature>
<keyword evidence="4" id="KW-1185">Reference proteome</keyword>
<dbReference type="OMA" id="ICEAKPW"/>
<dbReference type="HOGENOM" id="CLU_2017650_0_0_1"/>
<dbReference type="KEGG" id="dvi:6636446"/>
<evidence type="ECO:0000313" key="3">
    <source>
        <dbReference type="EMBL" id="EDW57172.1"/>
    </source>
</evidence>
<dbReference type="PhylomeDB" id="B4MFK1"/>
<feature type="chain" id="PRO_5002817849" description="Secreted protein" evidence="2">
    <location>
        <begin position="34"/>
        <end position="123"/>
    </location>
</feature>
<dbReference type="eggNOG" id="ENOG502TBCY">
    <property type="taxonomic scope" value="Eukaryota"/>
</dbReference>
<dbReference type="OrthoDB" id="7867543at2759"/>
<proteinExistence type="predicted"/>
<name>B4MFK1_DROVI</name>
<evidence type="ECO:0000313" key="4">
    <source>
        <dbReference type="Proteomes" id="UP000008792"/>
    </source>
</evidence>
<sequence length="123" mass="14907">MRCAFGGIIYTSATCSYLWLLLLLLPLLQQSEAMPWWRHNNNDANYDASLDPLVWSRAFVQDTVRRPRISQLEATEVPQLDKHRRRWWSDNKFHNNNNKKKKKSNKQYVRRHRKRLLLRQTRC</sequence>
<keyword evidence="2" id="KW-0732">Signal</keyword>